<keyword evidence="7" id="KW-0732">Signal</keyword>
<protein>
    <recommendedName>
        <fullName evidence="3">Periplasmic nitrate reductase, electron transfer subunit</fullName>
    </recommendedName>
    <alternativeName>
        <fullName evidence="11">Diheme cytochrome c NapB</fullName>
    </alternativeName>
</protein>
<evidence type="ECO:0000256" key="8">
    <source>
        <dbReference type="ARBA" id="ARBA00022764"/>
    </source>
</evidence>
<proteinExistence type="inferred from homology"/>
<evidence type="ECO:0000256" key="5">
    <source>
        <dbReference type="ARBA" id="ARBA00022617"/>
    </source>
</evidence>
<evidence type="ECO:0000256" key="9">
    <source>
        <dbReference type="ARBA" id="ARBA00022982"/>
    </source>
</evidence>
<name>A0A521F240_SACCC</name>
<keyword evidence="6" id="KW-0479">Metal-binding</keyword>
<dbReference type="InterPro" id="IPR005591">
    <property type="entry name" value="NapB"/>
</dbReference>
<dbReference type="OrthoDB" id="269685at2"/>
<dbReference type="EMBL" id="FXTB01000013">
    <property type="protein sequence ID" value="SMO90254.1"/>
    <property type="molecule type" value="Genomic_DNA"/>
</dbReference>
<comment type="similarity">
    <text evidence="2">Belongs to the NapB family.</text>
</comment>
<evidence type="ECO:0000256" key="7">
    <source>
        <dbReference type="ARBA" id="ARBA00022729"/>
    </source>
</evidence>
<dbReference type="PANTHER" id="PTHR38604:SF1">
    <property type="entry name" value="PERIPLASMIC NITRATE REDUCTASE, ELECTRON TRANSFER SUBUNIT"/>
    <property type="match status" value="1"/>
</dbReference>
<keyword evidence="9" id="KW-0249">Electron transport</keyword>
<evidence type="ECO:0000256" key="2">
    <source>
        <dbReference type="ARBA" id="ARBA00007368"/>
    </source>
</evidence>
<evidence type="ECO:0000256" key="10">
    <source>
        <dbReference type="ARBA" id="ARBA00023004"/>
    </source>
</evidence>
<keyword evidence="5" id="KW-0349">Heme</keyword>
<evidence type="ECO:0000256" key="3">
    <source>
        <dbReference type="ARBA" id="ARBA00013773"/>
    </source>
</evidence>
<feature type="domain" description="Ig-like" evidence="12">
    <location>
        <begin position="73"/>
        <end position="163"/>
    </location>
</feature>
<keyword evidence="14" id="KW-1185">Reference proteome</keyword>
<dbReference type="InterPro" id="IPR036280">
    <property type="entry name" value="Multihaem_cyt_sf"/>
</dbReference>
<dbReference type="PROSITE" id="PS50835">
    <property type="entry name" value="IG_LIKE"/>
    <property type="match status" value="1"/>
</dbReference>
<evidence type="ECO:0000256" key="4">
    <source>
        <dbReference type="ARBA" id="ARBA00022448"/>
    </source>
</evidence>
<evidence type="ECO:0000313" key="13">
    <source>
        <dbReference type="EMBL" id="SMO90254.1"/>
    </source>
</evidence>
<gene>
    <name evidence="13" type="ORF">SAMN06265379_11356</name>
</gene>
<sequence length="194" mass="21642">MKKNILILTTISLFVLGSCTNNRGGKEYIDENKLGLIDADVKSEDTNLSEKPKYSESKPGSAELIDRAYENAPPMIPHTVNGFLPIKLDNNICLTCHLPDKAEESGAVPISSTHFANWRPQPVLEDGVYKTPASDSLTVQNMDRLNNQYFNCNQCHVPQATVSVDIENLFTPEFRQEFGLEKSNLEDQVKEGIN</sequence>
<dbReference type="PROSITE" id="PS51257">
    <property type="entry name" value="PROKAR_LIPOPROTEIN"/>
    <property type="match status" value="1"/>
</dbReference>
<dbReference type="InterPro" id="IPR007110">
    <property type="entry name" value="Ig-like_dom"/>
</dbReference>
<dbReference type="Pfam" id="PF03892">
    <property type="entry name" value="NapB"/>
    <property type="match status" value="1"/>
</dbReference>
<dbReference type="RefSeq" id="WP_142534678.1">
    <property type="nucleotide sequence ID" value="NZ_FXTB01000013.1"/>
</dbReference>
<dbReference type="AlphaFoldDB" id="A0A521F240"/>
<organism evidence="13 14">
    <name type="scientific">Saccharicrinis carchari</name>
    <dbReference type="NCBI Taxonomy" id="1168039"/>
    <lineage>
        <taxon>Bacteria</taxon>
        <taxon>Pseudomonadati</taxon>
        <taxon>Bacteroidota</taxon>
        <taxon>Bacteroidia</taxon>
        <taxon>Marinilabiliales</taxon>
        <taxon>Marinilabiliaceae</taxon>
        <taxon>Saccharicrinis</taxon>
    </lineage>
</organism>
<evidence type="ECO:0000259" key="12">
    <source>
        <dbReference type="PROSITE" id="PS50835"/>
    </source>
</evidence>
<keyword evidence="10" id="KW-0408">Iron</keyword>
<keyword evidence="4" id="KW-0813">Transport</keyword>
<keyword evidence="8" id="KW-0574">Periplasm</keyword>
<dbReference type="GO" id="GO:0042597">
    <property type="term" value="C:periplasmic space"/>
    <property type="evidence" value="ECO:0007669"/>
    <property type="project" value="UniProtKB-SubCell"/>
</dbReference>
<evidence type="ECO:0000313" key="14">
    <source>
        <dbReference type="Proteomes" id="UP000319040"/>
    </source>
</evidence>
<dbReference type="PANTHER" id="PTHR38604">
    <property type="entry name" value="PERIPLASMIC NITRATE REDUCTASE, ELECTRON TRANSFER SUBUNIT"/>
    <property type="match status" value="1"/>
</dbReference>
<evidence type="ECO:0000256" key="11">
    <source>
        <dbReference type="ARBA" id="ARBA00031832"/>
    </source>
</evidence>
<dbReference type="GO" id="GO:0046872">
    <property type="term" value="F:metal ion binding"/>
    <property type="evidence" value="ECO:0007669"/>
    <property type="project" value="UniProtKB-KW"/>
</dbReference>
<dbReference type="Gene3D" id="1.10.1130.10">
    <property type="entry name" value="Flavocytochrome C3, Chain A"/>
    <property type="match status" value="1"/>
</dbReference>
<evidence type="ECO:0000256" key="6">
    <source>
        <dbReference type="ARBA" id="ARBA00022723"/>
    </source>
</evidence>
<evidence type="ECO:0000256" key="1">
    <source>
        <dbReference type="ARBA" id="ARBA00004418"/>
    </source>
</evidence>
<dbReference type="Proteomes" id="UP000319040">
    <property type="component" value="Unassembled WGS sequence"/>
</dbReference>
<dbReference type="SUPFAM" id="SSF48695">
    <property type="entry name" value="Multiheme cytochromes"/>
    <property type="match status" value="1"/>
</dbReference>
<dbReference type="GO" id="GO:0009061">
    <property type="term" value="P:anaerobic respiration"/>
    <property type="evidence" value="ECO:0007669"/>
    <property type="project" value="InterPro"/>
</dbReference>
<comment type="subcellular location">
    <subcellularLocation>
        <location evidence="1">Periplasm</location>
    </subcellularLocation>
</comment>
<reference evidence="13 14" key="1">
    <citation type="submission" date="2017-05" db="EMBL/GenBank/DDBJ databases">
        <authorList>
            <person name="Varghese N."/>
            <person name="Submissions S."/>
        </authorList>
    </citation>
    <scope>NUCLEOTIDE SEQUENCE [LARGE SCALE GENOMIC DNA]</scope>
    <source>
        <strain evidence="13 14">DSM 27040</strain>
    </source>
</reference>
<accession>A0A521F240</accession>